<gene>
    <name evidence="1" type="ORF">EJ08DRAFT_484120</name>
</gene>
<comment type="caution">
    <text evidence="1">The sequence shown here is derived from an EMBL/GenBank/DDBJ whole genome shotgun (WGS) entry which is preliminary data.</text>
</comment>
<evidence type="ECO:0000313" key="1">
    <source>
        <dbReference type="EMBL" id="KAF2422214.1"/>
    </source>
</evidence>
<name>A0A9P4NHQ0_9PEZI</name>
<dbReference type="AlphaFoldDB" id="A0A9P4NHQ0"/>
<dbReference type="EMBL" id="MU007092">
    <property type="protein sequence ID" value="KAF2422214.1"/>
    <property type="molecule type" value="Genomic_DNA"/>
</dbReference>
<evidence type="ECO:0000313" key="2">
    <source>
        <dbReference type="Proteomes" id="UP000800235"/>
    </source>
</evidence>
<proteinExistence type="predicted"/>
<reference evidence="1" key="1">
    <citation type="journal article" date="2020" name="Stud. Mycol.">
        <title>101 Dothideomycetes genomes: a test case for predicting lifestyles and emergence of pathogens.</title>
        <authorList>
            <person name="Haridas S."/>
            <person name="Albert R."/>
            <person name="Binder M."/>
            <person name="Bloem J."/>
            <person name="Labutti K."/>
            <person name="Salamov A."/>
            <person name="Andreopoulos B."/>
            <person name="Baker S."/>
            <person name="Barry K."/>
            <person name="Bills G."/>
            <person name="Bluhm B."/>
            <person name="Cannon C."/>
            <person name="Castanera R."/>
            <person name="Culley D."/>
            <person name="Daum C."/>
            <person name="Ezra D."/>
            <person name="Gonzalez J."/>
            <person name="Henrissat B."/>
            <person name="Kuo A."/>
            <person name="Liang C."/>
            <person name="Lipzen A."/>
            <person name="Lutzoni F."/>
            <person name="Magnuson J."/>
            <person name="Mondo S."/>
            <person name="Nolan M."/>
            <person name="Ohm R."/>
            <person name="Pangilinan J."/>
            <person name="Park H.-J."/>
            <person name="Ramirez L."/>
            <person name="Alfaro M."/>
            <person name="Sun H."/>
            <person name="Tritt A."/>
            <person name="Yoshinaga Y."/>
            <person name="Zwiers L.-H."/>
            <person name="Turgeon B."/>
            <person name="Goodwin S."/>
            <person name="Spatafora J."/>
            <person name="Crous P."/>
            <person name="Grigoriev I."/>
        </authorList>
    </citation>
    <scope>NUCLEOTIDE SEQUENCE</scope>
    <source>
        <strain evidence="1">CBS 130266</strain>
    </source>
</reference>
<protein>
    <submittedName>
        <fullName evidence="1">Uncharacterized protein</fullName>
    </submittedName>
</protein>
<dbReference type="Proteomes" id="UP000800235">
    <property type="component" value="Unassembled WGS sequence"/>
</dbReference>
<keyword evidence="2" id="KW-1185">Reference proteome</keyword>
<sequence>MSWVSDASYNFFERYQKFHGYSHSHENPRQPFYSHCKLCHCGKTSQRIICPYCYTSIPHCYLRKSLLGFVGLRAVTTRFSTLLNSVHWCQSRTGFLASTYDHQRLPIMVGRSRCLFFSLVNHSSAPLLRTSAFGKSRSRYINCNVATRMFFLGCMVGSETTTLAWCTRLRSWAVAYLDFHWSRTARWDQCSKACVRNLLRAYSSREQLEGGYLT</sequence>
<organism evidence="1 2">
    <name type="scientific">Tothia fuscella</name>
    <dbReference type="NCBI Taxonomy" id="1048955"/>
    <lineage>
        <taxon>Eukaryota</taxon>
        <taxon>Fungi</taxon>
        <taxon>Dikarya</taxon>
        <taxon>Ascomycota</taxon>
        <taxon>Pezizomycotina</taxon>
        <taxon>Dothideomycetes</taxon>
        <taxon>Pleosporomycetidae</taxon>
        <taxon>Venturiales</taxon>
        <taxon>Cylindrosympodiaceae</taxon>
        <taxon>Tothia</taxon>
    </lineage>
</organism>
<accession>A0A9P4NHQ0</accession>